<feature type="transmembrane region" description="Helical" evidence="10">
    <location>
        <begin position="610"/>
        <end position="629"/>
    </location>
</feature>
<feature type="transmembrane region" description="Helical" evidence="10">
    <location>
        <begin position="340"/>
        <end position="360"/>
    </location>
</feature>
<organism evidence="13 14">
    <name type="scientific">Clydaea vesicula</name>
    <dbReference type="NCBI Taxonomy" id="447962"/>
    <lineage>
        <taxon>Eukaryota</taxon>
        <taxon>Fungi</taxon>
        <taxon>Fungi incertae sedis</taxon>
        <taxon>Chytridiomycota</taxon>
        <taxon>Chytridiomycota incertae sedis</taxon>
        <taxon>Chytridiomycetes</taxon>
        <taxon>Lobulomycetales</taxon>
        <taxon>Lobulomycetaceae</taxon>
        <taxon>Clydaea</taxon>
    </lineage>
</organism>
<keyword evidence="4 10" id="KW-0812">Transmembrane</keyword>
<feature type="transmembrane region" description="Helical" evidence="10">
    <location>
        <begin position="366"/>
        <end position="385"/>
    </location>
</feature>
<dbReference type="InterPro" id="IPR038770">
    <property type="entry name" value="Na+/solute_symporter_sf"/>
</dbReference>
<feature type="transmembrane region" description="Helical" evidence="10">
    <location>
        <begin position="425"/>
        <end position="444"/>
    </location>
</feature>
<dbReference type="EMBL" id="JADGJW010000053">
    <property type="protein sequence ID" value="KAJ3225764.1"/>
    <property type="molecule type" value="Genomic_DNA"/>
</dbReference>
<dbReference type="PANTHER" id="PTHR16254">
    <property type="entry name" value="POTASSIUM/PROTON ANTIPORTER-RELATED"/>
    <property type="match status" value="1"/>
</dbReference>
<sequence>MMLLKSLLIILLIAIINVSSEVDASYLNKIPDIENEILKTEADLEVKNVALTEISQKDISDESESSNSNLELNELKSSQLKQLQSVALNVIELYKNLENSKNLTDLEIMLKRNSEQIIKSFQQTVLNAKEDLQLVLENEVKFKKEKEKIESRIKKLTDSIIDEASSNNLDGEGVSEKKLNSAENIIKGIVEGVSDQADILEFNQKGKDFFVEGQKIKGSSIETVVKVQDLDDAEDESDSLTNSNDETNNNGSVSNNQEVNSNFSKNFNGNLFSKLKSYGNSHESSKMPVLIDIENNQYSLSKSSDISKYYEDTILLQDIFTVILTCFAFSYIFSLLNCPIFFGYILSGIVLGQLNLITSLIQVETISRGLGVLFIMFFLGLEFNFSKILKVWKISLFGSFLIYFFIMVVVYYIGCYFQNETKEALVVGSSIFLSSTAVGLKCLGTEDSETVYGRSIIGILVFQDIVLGILITMLPILEKSGKEILSSLISLFGSLILFFFIVAGVLKYPIRFLINSLRMKVNKELLLLGSISVCIFVVQISSKLGIGPELACFVAGVMISPKQHNGKNLLKTIEPVKDLFSSLFFASIGLHIYPSFLFNEIMLLLTLTSLIILLKFIVIFTLFFVIFKFHFKNCVSIAIGLSQISEFVFVFSSRAKKAGVISREVYYLLLGVTALSLVISPLLWAIFGMQEKTNFKKVEEFEDDFYV</sequence>
<evidence type="ECO:0000313" key="13">
    <source>
        <dbReference type="EMBL" id="KAJ3225764.1"/>
    </source>
</evidence>
<keyword evidence="3" id="KW-0050">Antiport</keyword>
<feature type="signal peptide" evidence="11">
    <location>
        <begin position="1"/>
        <end position="20"/>
    </location>
</feature>
<feature type="domain" description="Cation/H+ exchanger transmembrane" evidence="12">
    <location>
        <begin position="328"/>
        <end position="684"/>
    </location>
</feature>
<evidence type="ECO:0000256" key="1">
    <source>
        <dbReference type="ARBA" id="ARBA00004141"/>
    </source>
</evidence>
<comment type="caution">
    <text evidence="13">The sequence shown here is derived from an EMBL/GenBank/DDBJ whole genome shotgun (WGS) entry which is preliminary data.</text>
</comment>
<feature type="transmembrane region" description="Helical" evidence="10">
    <location>
        <begin position="488"/>
        <end position="506"/>
    </location>
</feature>
<dbReference type="InterPro" id="IPR006153">
    <property type="entry name" value="Cation/H_exchanger_TM"/>
</dbReference>
<evidence type="ECO:0000256" key="8">
    <source>
        <dbReference type="ARBA" id="ARBA00023136"/>
    </source>
</evidence>
<keyword evidence="7" id="KW-0406">Ion transport</keyword>
<accession>A0AAD5Y0X3</accession>
<evidence type="ECO:0000256" key="5">
    <source>
        <dbReference type="ARBA" id="ARBA00022729"/>
    </source>
</evidence>
<evidence type="ECO:0000313" key="14">
    <source>
        <dbReference type="Proteomes" id="UP001211065"/>
    </source>
</evidence>
<evidence type="ECO:0000256" key="11">
    <source>
        <dbReference type="SAM" id="SignalP"/>
    </source>
</evidence>
<reference evidence="13" key="1">
    <citation type="submission" date="2020-05" db="EMBL/GenBank/DDBJ databases">
        <title>Phylogenomic resolution of chytrid fungi.</title>
        <authorList>
            <person name="Stajich J.E."/>
            <person name="Amses K."/>
            <person name="Simmons R."/>
            <person name="Seto K."/>
            <person name="Myers J."/>
            <person name="Bonds A."/>
            <person name="Quandt C.A."/>
            <person name="Barry K."/>
            <person name="Liu P."/>
            <person name="Grigoriev I."/>
            <person name="Longcore J.E."/>
            <person name="James T.Y."/>
        </authorList>
    </citation>
    <scope>NUCLEOTIDE SEQUENCE</scope>
    <source>
        <strain evidence="13">JEL0476</strain>
    </source>
</reference>
<evidence type="ECO:0000256" key="6">
    <source>
        <dbReference type="ARBA" id="ARBA00022989"/>
    </source>
</evidence>
<dbReference type="Pfam" id="PF00999">
    <property type="entry name" value="Na_H_Exchanger"/>
    <property type="match status" value="1"/>
</dbReference>
<dbReference type="GO" id="GO:0016020">
    <property type="term" value="C:membrane"/>
    <property type="evidence" value="ECO:0007669"/>
    <property type="project" value="UniProtKB-SubCell"/>
</dbReference>
<feature type="transmembrane region" description="Helical" evidence="10">
    <location>
        <begin position="635"/>
        <end position="653"/>
    </location>
</feature>
<evidence type="ECO:0000256" key="10">
    <source>
        <dbReference type="SAM" id="Phobius"/>
    </source>
</evidence>
<dbReference type="AlphaFoldDB" id="A0AAD5Y0X3"/>
<dbReference type="InterPro" id="IPR045158">
    <property type="entry name" value="KEA4/5/6-like"/>
</dbReference>
<feature type="transmembrane region" description="Helical" evidence="10">
    <location>
        <begin position="314"/>
        <end position="333"/>
    </location>
</feature>
<feature type="compositionally biased region" description="Polar residues" evidence="9">
    <location>
        <begin position="241"/>
        <end position="259"/>
    </location>
</feature>
<keyword evidence="5 11" id="KW-0732">Signal</keyword>
<dbReference type="GO" id="GO:0015386">
    <property type="term" value="F:potassium:proton antiporter activity"/>
    <property type="evidence" value="ECO:0007669"/>
    <property type="project" value="InterPro"/>
</dbReference>
<feature type="transmembrane region" description="Helical" evidence="10">
    <location>
        <begin position="394"/>
        <end position="413"/>
    </location>
</feature>
<name>A0AAD5Y0X3_9FUNG</name>
<keyword evidence="8 10" id="KW-0472">Membrane</keyword>
<proteinExistence type="predicted"/>
<keyword evidence="6 10" id="KW-1133">Transmembrane helix</keyword>
<evidence type="ECO:0000256" key="3">
    <source>
        <dbReference type="ARBA" id="ARBA00022449"/>
    </source>
</evidence>
<evidence type="ECO:0000256" key="9">
    <source>
        <dbReference type="SAM" id="MobiDB-lite"/>
    </source>
</evidence>
<feature type="chain" id="PRO_5042162177" evidence="11">
    <location>
        <begin position="21"/>
        <end position="707"/>
    </location>
</feature>
<feature type="transmembrane region" description="Helical" evidence="10">
    <location>
        <begin position="526"/>
        <end position="559"/>
    </location>
</feature>
<dbReference type="PANTHER" id="PTHR16254:SF14">
    <property type="entry name" value="TRANSMEMBRANE AND COILED-COIL DOMAIN-CONTAINING PROTEIN 3"/>
    <property type="match status" value="1"/>
</dbReference>
<gene>
    <name evidence="13" type="primary">TMCO3</name>
    <name evidence="13" type="ORF">HK099_006264</name>
</gene>
<feature type="transmembrane region" description="Helical" evidence="10">
    <location>
        <begin position="665"/>
        <end position="687"/>
    </location>
</feature>
<keyword evidence="2" id="KW-0813">Transport</keyword>
<comment type="subcellular location">
    <subcellularLocation>
        <location evidence="1">Membrane</location>
        <topology evidence="1">Multi-pass membrane protein</topology>
    </subcellularLocation>
</comment>
<protein>
    <submittedName>
        <fullName evidence="13">Transmembrane and coiled-coil domains-containing protein 3</fullName>
    </submittedName>
</protein>
<evidence type="ECO:0000259" key="12">
    <source>
        <dbReference type="Pfam" id="PF00999"/>
    </source>
</evidence>
<feature type="transmembrane region" description="Helical" evidence="10">
    <location>
        <begin position="456"/>
        <end position="476"/>
    </location>
</feature>
<evidence type="ECO:0000256" key="4">
    <source>
        <dbReference type="ARBA" id="ARBA00022692"/>
    </source>
</evidence>
<feature type="transmembrane region" description="Helical" evidence="10">
    <location>
        <begin position="579"/>
        <end position="598"/>
    </location>
</feature>
<evidence type="ECO:0000256" key="2">
    <source>
        <dbReference type="ARBA" id="ARBA00022448"/>
    </source>
</evidence>
<dbReference type="Gene3D" id="1.20.1530.20">
    <property type="match status" value="1"/>
</dbReference>
<feature type="region of interest" description="Disordered" evidence="9">
    <location>
        <begin position="232"/>
        <end position="259"/>
    </location>
</feature>
<evidence type="ECO:0000256" key="7">
    <source>
        <dbReference type="ARBA" id="ARBA00023065"/>
    </source>
</evidence>
<keyword evidence="14" id="KW-1185">Reference proteome</keyword>
<dbReference type="Proteomes" id="UP001211065">
    <property type="component" value="Unassembled WGS sequence"/>
</dbReference>